<keyword evidence="3" id="KW-1185">Reference proteome</keyword>
<dbReference type="PANTHER" id="PTHR37089">
    <property type="entry name" value="PROTEIN U-RELATED"/>
    <property type="match status" value="1"/>
</dbReference>
<name>A0A0A2WKS8_9GAMM</name>
<dbReference type="Proteomes" id="UP000030518">
    <property type="component" value="Unassembled WGS sequence"/>
</dbReference>
<evidence type="ECO:0000313" key="3">
    <source>
        <dbReference type="Proteomes" id="UP000030518"/>
    </source>
</evidence>
<evidence type="ECO:0000313" key="2">
    <source>
        <dbReference type="EMBL" id="KGQ19332.1"/>
    </source>
</evidence>
<sequence length="158" mass="15747">MTGVLFASSAQAATAPAASLPVTANVAATCVVTSTTAVAFGAYDPLAATPLNGAGTISVRCTKGTSADIALGVGANASTASCTTLTRRMTNGTDFLGYGLYSDTGRSTVWGCDTTNDITRSSTSSITPAILNVYGQIPNGQDVGVGSYTDSVAIVVTF</sequence>
<dbReference type="STRING" id="1300345.LF41_2982"/>
<dbReference type="AlphaFoldDB" id="A0A0A2WKS8"/>
<dbReference type="Pfam" id="PF05229">
    <property type="entry name" value="SCPU"/>
    <property type="match status" value="1"/>
</dbReference>
<dbReference type="InterPro" id="IPR007893">
    <property type="entry name" value="Spore_coat_U/FanG"/>
</dbReference>
<dbReference type="eggNOG" id="COG5430">
    <property type="taxonomic scope" value="Bacteria"/>
</dbReference>
<dbReference type="PATRIC" id="fig|1300345.3.peg.1526"/>
<protein>
    <submittedName>
        <fullName evidence="2">Spore coat protein U</fullName>
    </submittedName>
</protein>
<dbReference type="EMBL" id="JRKJ01000008">
    <property type="protein sequence ID" value="KGQ19332.1"/>
    <property type="molecule type" value="Genomic_DNA"/>
</dbReference>
<keyword evidence="2" id="KW-0946">Virion</keyword>
<evidence type="ECO:0000259" key="1">
    <source>
        <dbReference type="Pfam" id="PF05229"/>
    </source>
</evidence>
<feature type="domain" description="Spore coat protein U/FanG" evidence="1">
    <location>
        <begin position="18"/>
        <end position="154"/>
    </location>
</feature>
<dbReference type="SMART" id="SM00972">
    <property type="entry name" value="SCPU"/>
    <property type="match status" value="1"/>
</dbReference>
<accession>A0A0A2WKS8</accession>
<dbReference type="InterPro" id="IPR053167">
    <property type="entry name" value="Spore_coat_component"/>
</dbReference>
<gene>
    <name evidence="2" type="ORF">LF41_2982</name>
</gene>
<reference evidence="2 3" key="1">
    <citation type="submission" date="2014-09" db="EMBL/GenBank/DDBJ databases">
        <title>Genome sequences of Lysobacter dokdonensis DS-58.</title>
        <authorList>
            <person name="Kim J.F."/>
            <person name="Kwak M.-J."/>
        </authorList>
    </citation>
    <scope>NUCLEOTIDE SEQUENCE [LARGE SCALE GENOMIC DNA]</scope>
    <source>
        <strain evidence="2 3">DS-58</strain>
    </source>
</reference>
<keyword evidence="2" id="KW-0167">Capsid protein</keyword>
<organism evidence="2 3">
    <name type="scientific">Lysobacter dokdonensis DS-58</name>
    <dbReference type="NCBI Taxonomy" id="1300345"/>
    <lineage>
        <taxon>Bacteria</taxon>
        <taxon>Pseudomonadati</taxon>
        <taxon>Pseudomonadota</taxon>
        <taxon>Gammaproteobacteria</taxon>
        <taxon>Lysobacterales</taxon>
        <taxon>Lysobacteraceae</taxon>
        <taxon>Noviluteimonas</taxon>
    </lineage>
</organism>
<proteinExistence type="predicted"/>
<comment type="caution">
    <text evidence="2">The sequence shown here is derived from an EMBL/GenBank/DDBJ whole genome shotgun (WGS) entry which is preliminary data.</text>
</comment>